<dbReference type="PANTHER" id="PTHR48090:SF7">
    <property type="entry name" value="RFBJ PROTEIN"/>
    <property type="match status" value="1"/>
</dbReference>
<accession>A0ABS6RYU2</accession>
<comment type="caution">
    <text evidence="2">The sequence shown here is derived from an EMBL/GenBank/DDBJ whole genome shotgun (WGS) entry which is preliminary data.</text>
</comment>
<sequence>MDRKQTNSAVELSVIMPVYNEAGLIGGVLEGWLSALDALGIVFQLHVYDDGSRDGTGEVIDRMSQSDGRIIAHHKANTGHGATILKGYRDNCTAQWLFQTDSDGEISPAHFHTLWQQRQDYDILLGKRTGRNVHPTRNAITLASRGLARVLFGSGIVDVNSPYRLIRSTAFADCFYRLPEDIFAPNVAISATACLKKLRILEVPVDCTERKKGTTATKKIVAGAVQSLFQLLRYRIGLLA</sequence>
<proteinExistence type="predicted"/>
<dbReference type="RefSeq" id="WP_218251998.1">
    <property type="nucleotide sequence ID" value="NZ_JABXWD010000099.1"/>
</dbReference>
<dbReference type="EMBL" id="JABXWD010000099">
    <property type="protein sequence ID" value="MBV6341363.1"/>
    <property type="molecule type" value="Genomic_DNA"/>
</dbReference>
<organism evidence="2 3">
    <name type="scientific">Candidatus Magnetobacterium casense</name>
    <dbReference type="NCBI Taxonomy" id="1455061"/>
    <lineage>
        <taxon>Bacteria</taxon>
        <taxon>Pseudomonadati</taxon>
        <taxon>Nitrospirota</taxon>
        <taxon>Thermodesulfovibrionia</taxon>
        <taxon>Thermodesulfovibrionales</taxon>
        <taxon>Candidatus Magnetobacteriaceae</taxon>
        <taxon>Candidatus Magnetobacterium</taxon>
    </lineage>
</organism>
<dbReference type="Pfam" id="PF00535">
    <property type="entry name" value="Glycos_transf_2"/>
    <property type="match status" value="1"/>
</dbReference>
<keyword evidence="3" id="KW-1185">Reference proteome</keyword>
<evidence type="ECO:0000259" key="1">
    <source>
        <dbReference type="Pfam" id="PF00535"/>
    </source>
</evidence>
<name>A0ABS6RYU2_9BACT</name>
<protein>
    <submittedName>
        <fullName evidence="2">Glycosyltransferase family 2 protein</fullName>
    </submittedName>
</protein>
<gene>
    <name evidence="2" type="ORF">HWQ67_07175</name>
</gene>
<dbReference type="InterPro" id="IPR050256">
    <property type="entry name" value="Glycosyltransferase_2"/>
</dbReference>
<dbReference type="Proteomes" id="UP001196980">
    <property type="component" value="Unassembled WGS sequence"/>
</dbReference>
<feature type="domain" description="Glycosyltransferase 2-like" evidence="1">
    <location>
        <begin position="13"/>
        <end position="141"/>
    </location>
</feature>
<dbReference type="CDD" id="cd04179">
    <property type="entry name" value="DPM_DPG-synthase_like"/>
    <property type="match status" value="1"/>
</dbReference>
<evidence type="ECO:0000313" key="2">
    <source>
        <dbReference type="EMBL" id="MBV6341363.1"/>
    </source>
</evidence>
<dbReference type="InterPro" id="IPR001173">
    <property type="entry name" value="Glyco_trans_2-like"/>
</dbReference>
<dbReference type="PANTHER" id="PTHR48090">
    <property type="entry name" value="UNDECAPRENYL-PHOSPHATE 4-DEOXY-4-FORMAMIDO-L-ARABINOSE TRANSFERASE-RELATED"/>
    <property type="match status" value="1"/>
</dbReference>
<reference evidence="2 3" key="1">
    <citation type="journal article" date="2020" name="J Geophys Res Biogeosci">
        <title>Magnetotaxis as an Adaptation to Enable Bacterial Shuttling of Microbial Sulfur and Sulfur Cycling Across Aquatic Oxic#Anoxic Interfaces.</title>
        <authorList>
            <person name="Li J."/>
            <person name="Liu P."/>
            <person name="Wang J."/>
            <person name="Roberts A.P."/>
            <person name="Pan Y."/>
        </authorList>
    </citation>
    <scope>NUCLEOTIDE SEQUENCE [LARGE SCALE GENOMIC DNA]</scope>
    <source>
        <strain evidence="2 3">MYR-1_YQ</strain>
    </source>
</reference>
<evidence type="ECO:0000313" key="3">
    <source>
        <dbReference type="Proteomes" id="UP001196980"/>
    </source>
</evidence>